<gene>
    <name evidence="2" type="ORF">VP06_05420</name>
</gene>
<organism evidence="2 3">
    <name type="scientific">Methylobacterium aquaticum</name>
    <dbReference type="NCBI Taxonomy" id="270351"/>
    <lineage>
        <taxon>Bacteria</taxon>
        <taxon>Pseudomonadati</taxon>
        <taxon>Pseudomonadota</taxon>
        <taxon>Alphaproteobacteria</taxon>
        <taxon>Hyphomicrobiales</taxon>
        <taxon>Methylobacteriaceae</taxon>
        <taxon>Methylobacterium</taxon>
    </lineage>
</organism>
<dbReference type="EMBL" id="LABX01000039">
    <property type="protein sequence ID" value="KMO38911.1"/>
    <property type="molecule type" value="Genomic_DNA"/>
</dbReference>
<comment type="caution">
    <text evidence="2">The sequence shown here is derived from an EMBL/GenBank/DDBJ whole genome shotgun (WGS) entry which is preliminary data.</text>
</comment>
<name>A0A0J6VIH7_9HYPH</name>
<evidence type="ECO:0000313" key="3">
    <source>
        <dbReference type="Proteomes" id="UP000035929"/>
    </source>
</evidence>
<feature type="compositionally biased region" description="Polar residues" evidence="1">
    <location>
        <begin position="71"/>
        <end position="80"/>
    </location>
</feature>
<protein>
    <submittedName>
        <fullName evidence="2">Uncharacterized protein</fullName>
    </submittedName>
</protein>
<dbReference type="Proteomes" id="UP000035929">
    <property type="component" value="Unassembled WGS sequence"/>
</dbReference>
<accession>A0A0J6VIH7</accession>
<dbReference type="PATRIC" id="fig|270351.6.peg.5430"/>
<evidence type="ECO:0000313" key="2">
    <source>
        <dbReference type="EMBL" id="KMO38911.1"/>
    </source>
</evidence>
<reference evidence="2 3" key="1">
    <citation type="submission" date="2015-03" db="EMBL/GenBank/DDBJ databases">
        <title>Genome sequencing of Methylobacterium aquaticum DSM16371 type strain.</title>
        <authorList>
            <person name="Chaudhry V."/>
            <person name="Patil P.B."/>
        </authorList>
    </citation>
    <scope>NUCLEOTIDE SEQUENCE [LARGE SCALE GENOMIC DNA]</scope>
    <source>
        <strain evidence="2 3">DSM 16371</strain>
    </source>
</reference>
<dbReference type="AlphaFoldDB" id="A0A0J6VIH7"/>
<feature type="region of interest" description="Disordered" evidence="1">
    <location>
        <begin position="1"/>
        <end position="81"/>
    </location>
</feature>
<evidence type="ECO:0000256" key="1">
    <source>
        <dbReference type="SAM" id="MobiDB-lite"/>
    </source>
</evidence>
<sequence>MAKPFFERPILNSPYEAPTQHHALDEEGRPLDLPPIQGRRRSELITPAVPKPKKQTGKGKQDDMPLGDASDLSSPEQAYTTGRLINEIRSHVASWRGLPNPADWGVTPRRPSGCSSTGAATATGTARGRSSAKQTCVGRPTLRLLRVLFDRRFLPPNRRPLRRNLL</sequence>
<proteinExistence type="predicted"/>
<feature type="compositionally biased region" description="Low complexity" evidence="1">
    <location>
        <begin position="112"/>
        <end position="132"/>
    </location>
</feature>
<feature type="region of interest" description="Disordered" evidence="1">
    <location>
        <begin position="96"/>
        <end position="134"/>
    </location>
</feature>